<feature type="transmembrane region" description="Helical" evidence="9">
    <location>
        <begin position="307"/>
        <end position="329"/>
    </location>
</feature>
<keyword evidence="4" id="KW-0762">Sugar transport</keyword>
<proteinExistence type="inferred from homology"/>
<feature type="transmembrane region" description="Helical" evidence="9">
    <location>
        <begin position="220"/>
        <end position="239"/>
    </location>
</feature>
<protein>
    <submittedName>
        <fullName evidence="11">HXT5</fullName>
    </submittedName>
</protein>
<reference evidence="11 12" key="1">
    <citation type="journal article" date="2021" name="DNA Res.">
        <title>Genome analysis of Candida subhashii reveals its hybrid nature and dual mitochondrial genome conformations.</title>
        <authorList>
            <person name="Mixao V."/>
            <person name="Hegedusova E."/>
            <person name="Saus E."/>
            <person name="Pryszcz L.P."/>
            <person name="Cillingova A."/>
            <person name="Nosek J."/>
            <person name="Gabaldon T."/>
        </authorList>
    </citation>
    <scope>NUCLEOTIDE SEQUENCE [LARGE SCALE GENOMIC DNA]</scope>
    <source>
        <strain evidence="11 12">CBS 10753</strain>
    </source>
</reference>
<dbReference type="GO" id="GO:0005886">
    <property type="term" value="C:plasma membrane"/>
    <property type="evidence" value="ECO:0007669"/>
    <property type="project" value="TreeGrafter"/>
</dbReference>
<feature type="transmembrane region" description="Helical" evidence="9">
    <location>
        <begin position="370"/>
        <end position="389"/>
    </location>
</feature>
<dbReference type="Proteomes" id="UP000694255">
    <property type="component" value="Unassembled WGS sequence"/>
</dbReference>
<feature type="transmembrane region" description="Helical" evidence="9">
    <location>
        <begin position="409"/>
        <end position="436"/>
    </location>
</feature>
<dbReference type="PANTHER" id="PTHR48022">
    <property type="entry name" value="PLASTIDIC GLUCOSE TRANSPORTER 4"/>
    <property type="match status" value="1"/>
</dbReference>
<dbReference type="RefSeq" id="XP_049266151.1">
    <property type="nucleotide sequence ID" value="XM_049409507.1"/>
</dbReference>
<feature type="domain" description="Major facilitator superfamily (MFS) profile" evidence="10">
    <location>
        <begin position="50"/>
        <end position="501"/>
    </location>
</feature>
<dbReference type="PANTHER" id="PTHR48022:SF75">
    <property type="entry name" value="GALACTOSE TRANSPORTER-RELATED"/>
    <property type="match status" value="1"/>
</dbReference>
<feature type="transmembrane region" description="Helical" evidence="9">
    <location>
        <begin position="477"/>
        <end position="497"/>
    </location>
</feature>
<evidence type="ECO:0000256" key="1">
    <source>
        <dbReference type="ARBA" id="ARBA00004141"/>
    </source>
</evidence>
<evidence type="ECO:0000256" key="2">
    <source>
        <dbReference type="ARBA" id="ARBA00010992"/>
    </source>
</evidence>
<keyword evidence="3 8" id="KW-0813">Transport</keyword>
<evidence type="ECO:0000256" key="9">
    <source>
        <dbReference type="SAM" id="Phobius"/>
    </source>
</evidence>
<feature type="transmembrane region" description="Helical" evidence="9">
    <location>
        <begin position="448"/>
        <end position="471"/>
    </location>
</feature>
<gene>
    <name evidence="11" type="ORF">J8A68_000542</name>
</gene>
<keyword evidence="6 9" id="KW-1133">Transmembrane helix</keyword>
<feature type="transmembrane region" description="Helical" evidence="9">
    <location>
        <begin position="126"/>
        <end position="143"/>
    </location>
</feature>
<dbReference type="GeneID" id="73467343"/>
<evidence type="ECO:0000256" key="6">
    <source>
        <dbReference type="ARBA" id="ARBA00022989"/>
    </source>
</evidence>
<dbReference type="InterPro" id="IPR005828">
    <property type="entry name" value="MFS_sugar_transport-like"/>
</dbReference>
<dbReference type="OrthoDB" id="5141738at2759"/>
<dbReference type="Pfam" id="PF00083">
    <property type="entry name" value="Sugar_tr"/>
    <property type="match status" value="1"/>
</dbReference>
<organism evidence="11 12">
    <name type="scientific">[Candida] subhashii</name>
    <dbReference type="NCBI Taxonomy" id="561895"/>
    <lineage>
        <taxon>Eukaryota</taxon>
        <taxon>Fungi</taxon>
        <taxon>Dikarya</taxon>
        <taxon>Ascomycota</taxon>
        <taxon>Saccharomycotina</taxon>
        <taxon>Pichiomycetes</taxon>
        <taxon>Debaryomycetaceae</taxon>
        <taxon>Spathaspora</taxon>
    </lineage>
</organism>
<evidence type="ECO:0000313" key="12">
    <source>
        <dbReference type="Proteomes" id="UP000694255"/>
    </source>
</evidence>
<comment type="caution">
    <text evidence="11">The sequence shown here is derived from an EMBL/GenBank/DDBJ whole genome shotgun (WGS) entry which is preliminary data.</text>
</comment>
<dbReference type="InterPro" id="IPR020846">
    <property type="entry name" value="MFS_dom"/>
</dbReference>
<dbReference type="AlphaFoldDB" id="A0A8J5QS67"/>
<dbReference type="InterPro" id="IPR003663">
    <property type="entry name" value="Sugar/inositol_transpt"/>
</dbReference>
<dbReference type="FunFam" id="1.20.1250.20:FF:000044">
    <property type="entry name" value="Hexose transporter Hxt3p"/>
    <property type="match status" value="1"/>
</dbReference>
<keyword evidence="7 9" id="KW-0472">Membrane</keyword>
<feature type="transmembrane region" description="Helical" evidence="9">
    <location>
        <begin position="186"/>
        <end position="208"/>
    </location>
</feature>
<dbReference type="InterPro" id="IPR005829">
    <property type="entry name" value="Sugar_transporter_CS"/>
</dbReference>
<evidence type="ECO:0000256" key="4">
    <source>
        <dbReference type="ARBA" id="ARBA00022597"/>
    </source>
</evidence>
<dbReference type="GO" id="GO:0055056">
    <property type="term" value="F:D-glucose transmembrane transporter activity"/>
    <property type="evidence" value="ECO:0007669"/>
    <property type="project" value="UniProtKB-ARBA"/>
</dbReference>
<dbReference type="PROSITE" id="PS50850">
    <property type="entry name" value="MFS"/>
    <property type="match status" value="1"/>
</dbReference>
<comment type="similarity">
    <text evidence="2 8">Belongs to the major facilitator superfamily. Sugar transporter (TC 2.A.1.1) family.</text>
</comment>
<name>A0A8J5QS67_9ASCO</name>
<evidence type="ECO:0000256" key="3">
    <source>
        <dbReference type="ARBA" id="ARBA00022448"/>
    </source>
</evidence>
<feature type="transmembrane region" description="Helical" evidence="9">
    <location>
        <begin position="341"/>
        <end position="363"/>
    </location>
</feature>
<evidence type="ECO:0000256" key="7">
    <source>
        <dbReference type="ARBA" id="ARBA00023136"/>
    </source>
</evidence>
<evidence type="ECO:0000313" key="11">
    <source>
        <dbReference type="EMBL" id="KAG7665919.1"/>
    </source>
</evidence>
<keyword evidence="12" id="KW-1185">Reference proteome</keyword>
<evidence type="ECO:0000256" key="5">
    <source>
        <dbReference type="ARBA" id="ARBA00022692"/>
    </source>
</evidence>
<feature type="transmembrane region" description="Helical" evidence="9">
    <location>
        <begin position="97"/>
        <end position="119"/>
    </location>
</feature>
<dbReference type="InterPro" id="IPR050360">
    <property type="entry name" value="MFS_Sugar_Transporters"/>
</dbReference>
<dbReference type="EMBL" id="JAGSYN010000045">
    <property type="protein sequence ID" value="KAG7665919.1"/>
    <property type="molecule type" value="Genomic_DNA"/>
</dbReference>
<accession>A0A8J5QS67</accession>
<dbReference type="NCBIfam" id="TIGR00879">
    <property type="entry name" value="SP"/>
    <property type="match status" value="1"/>
</dbReference>
<feature type="transmembrane region" description="Helical" evidence="9">
    <location>
        <begin position="44"/>
        <end position="63"/>
    </location>
</feature>
<evidence type="ECO:0000256" key="8">
    <source>
        <dbReference type="RuleBase" id="RU003346"/>
    </source>
</evidence>
<sequence length="547" mass="59882">MSTQEQLPGENTPTANSLIEKESKTDDINQIVADALANKTFKDYFLISCLCFLVAFGGFVFGYDTGTISGFVNMTDFIERFGSRGADGVATLSSMRIGLMISIFNIGCALGGLVFAKVGDMKGRRIGLMFSMAIYVAGIAIQISSHDKWYQIMIGRFVTGLSVGIVSVIAPMFIGETSPKAVRGTLVCCFQLCITLGIFIGYCCTYGTKTLSDSRQWRIPLGLCFLWAIFLTVGMLFMPESPRFLVEKKRIEDAKKSIATVNKLSTEDPAVYAELQLIQAGVDREQLAGNASWGELITGKPAIFRRVVMGVCLASLQQLTGINYFFYFATTIFKAVGLEDSFQTSIILGAVNFLSTFVNIWAIERFGRRLCLLVGAAGMFVCLIIYSGIGSKALYGTDSLGNETTNLTTGRAMIFVTCLYIFFFASTWAGGVFCILSETYPLRVRSKAMAVAIGANWLLGFTISLTSSFIINAIHFYYGFVFTGCLAAAFVFIYFCLNETKGLSLEEVDELYAQKILPWKSASWVPPSAQHMASSTGYAKSSQEHLV</sequence>
<keyword evidence="5 9" id="KW-0812">Transmembrane</keyword>
<comment type="subcellular location">
    <subcellularLocation>
        <location evidence="1">Membrane</location>
        <topology evidence="1">Multi-pass membrane protein</topology>
    </subcellularLocation>
</comment>
<feature type="transmembrane region" description="Helical" evidence="9">
    <location>
        <begin position="149"/>
        <end position="174"/>
    </location>
</feature>
<evidence type="ECO:0000259" key="10">
    <source>
        <dbReference type="PROSITE" id="PS50850"/>
    </source>
</evidence>
<dbReference type="GO" id="GO:0005351">
    <property type="term" value="F:carbohydrate:proton symporter activity"/>
    <property type="evidence" value="ECO:0007669"/>
    <property type="project" value="TreeGrafter"/>
</dbReference>
<dbReference type="CDD" id="cd17356">
    <property type="entry name" value="MFS_HXT"/>
    <property type="match status" value="1"/>
</dbReference>
<dbReference type="PROSITE" id="PS00217">
    <property type="entry name" value="SUGAR_TRANSPORT_2"/>
    <property type="match status" value="1"/>
</dbReference>